<feature type="region of interest" description="Disordered" evidence="2">
    <location>
        <begin position="449"/>
        <end position="522"/>
    </location>
</feature>
<evidence type="ECO:0000256" key="3">
    <source>
        <dbReference type="SAM" id="Phobius"/>
    </source>
</evidence>
<feature type="coiled-coil region" evidence="1">
    <location>
        <begin position="220"/>
        <end position="247"/>
    </location>
</feature>
<feature type="transmembrane region" description="Helical" evidence="3">
    <location>
        <begin position="35"/>
        <end position="54"/>
    </location>
</feature>
<evidence type="ECO:0000256" key="1">
    <source>
        <dbReference type="SAM" id="Coils"/>
    </source>
</evidence>
<gene>
    <name evidence="4" type="ORF">NEMBOFW57_004830</name>
</gene>
<organism evidence="4 5">
    <name type="scientific">Staphylotrichum longicolle</name>
    <dbReference type="NCBI Taxonomy" id="669026"/>
    <lineage>
        <taxon>Eukaryota</taxon>
        <taxon>Fungi</taxon>
        <taxon>Dikarya</taxon>
        <taxon>Ascomycota</taxon>
        <taxon>Pezizomycotina</taxon>
        <taxon>Sordariomycetes</taxon>
        <taxon>Sordariomycetidae</taxon>
        <taxon>Sordariales</taxon>
        <taxon>Chaetomiaceae</taxon>
        <taxon>Staphylotrichum</taxon>
    </lineage>
</organism>
<feature type="region of interest" description="Disordered" evidence="2">
    <location>
        <begin position="597"/>
        <end position="618"/>
    </location>
</feature>
<feature type="transmembrane region" description="Helical" evidence="3">
    <location>
        <begin position="6"/>
        <end position="23"/>
    </location>
</feature>
<feature type="compositionally biased region" description="Basic and acidic residues" evidence="2">
    <location>
        <begin position="450"/>
        <end position="461"/>
    </location>
</feature>
<keyword evidence="3" id="KW-1133">Transmembrane helix</keyword>
<evidence type="ECO:0000313" key="5">
    <source>
        <dbReference type="Proteomes" id="UP001197093"/>
    </source>
</evidence>
<dbReference type="EMBL" id="JAHCVI010000002">
    <property type="protein sequence ID" value="KAG7288477.1"/>
    <property type="molecule type" value="Genomic_DNA"/>
</dbReference>
<keyword evidence="1" id="KW-0175">Coiled coil</keyword>
<accession>A0AAD4EVY5</accession>
<feature type="compositionally biased region" description="Low complexity" evidence="2">
    <location>
        <begin position="507"/>
        <end position="522"/>
    </location>
</feature>
<feature type="region of interest" description="Disordered" evidence="2">
    <location>
        <begin position="376"/>
        <end position="404"/>
    </location>
</feature>
<comment type="caution">
    <text evidence="4">The sequence shown here is derived from an EMBL/GenBank/DDBJ whole genome shotgun (WGS) entry which is preliminary data.</text>
</comment>
<protein>
    <submittedName>
        <fullName evidence="4">Uncharacterized protein</fullName>
    </submittedName>
</protein>
<keyword evidence="3" id="KW-0472">Membrane</keyword>
<keyword evidence="3" id="KW-0812">Transmembrane</keyword>
<sequence length="741" mass="79395">MSSTSALYLGTIVAFAAVLLQLPKRMIELLEASDGFLTPLPLVAAAVLLFFAAWGRPPPGLPTVAGPYISWLVSRSLAAVNSGFRSARMFPEFVDGLLRQEELRAALDQELSTLRTKYKGQQATLASLSRAIEVVCDENNKRCREFPSVFWPRRCLGLAAAQIQETEWTEPHLWIKMFYATDLKAVFLSAKVKKLRSAILTNDDRIRQLSTALKEERQASLDLVKRIQTHKQQVRREEEEAARQLKTQRIVESLQAYMPDAPDLVEDSDDSMLDVEMADLVVDIDMVDAPYEPLLCQGSPVPALPAPLLYLPSVSTALADTAMETEQEQPLLSLPEPVVAHPVLAPVPAPVFAALDNTAVGVQQGGVAWAPKPVTVAPSPSPAPRPVRSLAGPSSLMPPAAAAAPSPAKVNAQVPAANPGSCSSDSSLLPIDPRLFDASLDLTSVESIETDARATVEERVPTPEAEVSLPPSPPPQQVGSLSVRVPAPSTSFPPLVEATHPTPSDSAFTAPAPTLSTTPATEPDTIAFDFEEPERRIAKPKSRLRRLQAQASAAASAKAPAPVPFVAPSAPALAPAPPPPPAPILPPAVTVPAPVIAPASSSSTSDKGKGKASSSPAEAEPVAEWDFAALPGEYLRSLCEDWVSSCAVFMSESPLCANLSPSWIRGWKQRALLNFGEELSTEVDEVDFDHDEAASTIKRFFQYNLLRRMDGPVKDGKNAILRHVKGLAAKEGIDLGQVEVQ</sequence>
<reference evidence="4" key="1">
    <citation type="submission" date="2023-02" db="EMBL/GenBank/DDBJ databases">
        <authorList>
            <person name="Palmer J.M."/>
        </authorList>
    </citation>
    <scope>NUCLEOTIDE SEQUENCE</scope>
    <source>
        <strain evidence="4">FW57</strain>
    </source>
</reference>
<proteinExistence type="predicted"/>
<evidence type="ECO:0000313" key="4">
    <source>
        <dbReference type="EMBL" id="KAG7288477.1"/>
    </source>
</evidence>
<dbReference type="Proteomes" id="UP001197093">
    <property type="component" value="Unassembled WGS sequence"/>
</dbReference>
<feature type="compositionally biased region" description="Low complexity" evidence="2">
    <location>
        <begin position="386"/>
        <end position="404"/>
    </location>
</feature>
<dbReference type="AlphaFoldDB" id="A0AAD4EVY5"/>
<name>A0AAD4EVY5_9PEZI</name>
<evidence type="ECO:0000256" key="2">
    <source>
        <dbReference type="SAM" id="MobiDB-lite"/>
    </source>
</evidence>
<keyword evidence="5" id="KW-1185">Reference proteome</keyword>